<dbReference type="SMART" id="SM01387">
    <property type="entry name" value="Ribosomal_S15"/>
    <property type="match status" value="1"/>
</dbReference>
<evidence type="ECO:0000313" key="8">
    <source>
        <dbReference type="Proteomes" id="UP000184233"/>
    </source>
</evidence>
<dbReference type="FunFam" id="1.10.287.10:FF:000002">
    <property type="entry name" value="30S ribosomal protein S15"/>
    <property type="match status" value="1"/>
</dbReference>
<keyword evidence="2 4" id="KW-0687">Ribonucleoprotein</keyword>
<dbReference type="InterPro" id="IPR009068">
    <property type="entry name" value="uS15_NS1_RNA-bd_sf"/>
</dbReference>
<dbReference type="PANTHER" id="PTHR23321:SF26">
    <property type="entry name" value="SMALL RIBOSOMAL SUBUNIT PROTEIN US15M"/>
    <property type="match status" value="1"/>
</dbReference>
<dbReference type="Gene3D" id="1.10.287.10">
    <property type="entry name" value="S15/NS1, RNA-binding"/>
    <property type="match status" value="1"/>
</dbReference>
<dbReference type="EMBL" id="MKVH01000025">
    <property type="protein sequence ID" value="OJX56234.1"/>
    <property type="molecule type" value="Genomic_DNA"/>
</dbReference>
<comment type="caution">
    <text evidence="7">The sequence shown here is derived from an EMBL/GenBank/DDBJ whole genome shotgun (WGS) entry which is preliminary data.</text>
</comment>
<dbReference type="Pfam" id="PF00312">
    <property type="entry name" value="Ribosomal_S15"/>
    <property type="match status" value="1"/>
</dbReference>
<dbReference type="PANTHER" id="PTHR23321">
    <property type="entry name" value="RIBOSOMAL PROTEIN S15, BACTERIAL AND ORGANELLAR"/>
    <property type="match status" value="1"/>
</dbReference>
<comment type="function">
    <text evidence="4 6">One of the primary rRNA binding proteins, it binds directly to 16S rRNA where it helps nucleate assembly of the platform of the 30S subunit by binding and bridging several RNA helices of the 16S rRNA.</text>
</comment>
<dbReference type="GO" id="GO:0006412">
    <property type="term" value="P:translation"/>
    <property type="evidence" value="ECO:0007669"/>
    <property type="project" value="UniProtKB-UniRule"/>
</dbReference>
<dbReference type="GO" id="GO:0022627">
    <property type="term" value="C:cytosolic small ribosomal subunit"/>
    <property type="evidence" value="ECO:0007669"/>
    <property type="project" value="TreeGrafter"/>
</dbReference>
<evidence type="ECO:0000256" key="6">
    <source>
        <dbReference type="RuleBase" id="RU004524"/>
    </source>
</evidence>
<dbReference type="PROSITE" id="PS00362">
    <property type="entry name" value="RIBOSOMAL_S15"/>
    <property type="match status" value="1"/>
</dbReference>
<reference evidence="7 8" key="1">
    <citation type="submission" date="2016-09" db="EMBL/GenBank/DDBJ databases">
        <title>Genome-resolved meta-omics ties microbial dynamics to process performance in biotechnology for thiocyanate degradation.</title>
        <authorList>
            <person name="Kantor R.S."/>
            <person name="Huddy R.J."/>
            <person name="Iyer R."/>
            <person name="Thomas B.C."/>
            <person name="Brown C.T."/>
            <person name="Anantharaman K."/>
            <person name="Tringe S."/>
            <person name="Hettich R.L."/>
            <person name="Harrison S.T."/>
            <person name="Banfield J.F."/>
        </authorList>
    </citation>
    <scope>NUCLEOTIDE SEQUENCE [LARGE SCALE GENOMIC DNA]</scope>
    <source>
        <strain evidence="7">59-99</strain>
    </source>
</reference>
<dbReference type="Gene3D" id="6.10.250.3130">
    <property type="match status" value="1"/>
</dbReference>
<evidence type="ECO:0000256" key="3">
    <source>
        <dbReference type="ARBA" id="ARBA00064542"/>
    </source>
</evidence>
<comment type="subunit">
    <text evidence="3 4">Part of the 30S ribosomal subunit. Forms a bridge to the 50S subunit in the 70S ribosome, contacting the 23S rRNA.</text>
</comment>
<dbReference type="GO" id="GO:0019843">
    <property type="term" value="F:rRNA binding"/>
    <property type="evidence" value="ECO:0007669"/>
    <property type="project" value="UniProtKB-UniRule"/>
</dbReference>
<keyword evidence="4 6" id="KW-0694">RNA-binding</keyword>
<evidence type="ECO:0000256" key="2">
    <source>
        <dbReference type="ARBA" id="ARBA00023274"/>
    </source>
</evidence>
<comment type="similarity">
    <text evidence="4 5">Belongs to the universal ribosomal protein uS15 family.</text>
</comment>
<dbReference type="InterPro" id="IPR000589">
    <property type="entry name" value="Ribosomal_uS15"/>
</dbReference>
<dbReference type="NCBIfam" id="TIGR00952">
    <property type="entry name" value="S15_bact"/>
    <property type="match status" value="1"/>
</dbReference>
<evidence type="ECO:0000256" key="4">
    <source>
        <dbReference type="HAMAP-Rule" id="MF_01343"/>
    </source>
</evidence>
<accession>A0A1M3KV33</accession>
<proteinExistence type="inferred from homology"/>
<dbReference type="SUPFAM" id="SSF47060">
    <property type="entry name" value="S15/NS1 RNA-binding domain"/>
    <property type="match status" value="1"/>
</dbReference>
<organism evidence="7 8">
    <name type="scientific">Candidatus Kapaibacterium thiocyanatum</name>
    <dbReference type="NCBI Taxonomy" id="1895771"/>
    <lineage>
        <taxon>Bacteria</taxon>
        <taxon>Pseudomonadati</taxon>
        <taxon>Candidatus Kapaibacteriota</taxon>
        <taxon>Candidatus Kapaibacteriia</taxon>
        <taxon>Candidatus Kapaibacteriales</taxon>
        <taxon>Candidatus Kapaibacteriaceae</taxon>
        <taxon>Candidatus Kapaibacterium</taxon>
    </lineage>
</organism>
<evidence type="ECO:0000256" key="5">
    <source>
        <dbReference type="RuleBase" id="RU003919"/>
    </source>
</evidence>
<evidence type="ECO:0000313" key="7">
    <source>
        <dbReference type="EMBL" id="OJX56234.1"/>
    </source>
</evidence>
<evidence type="ECO:0000256" key="1">
    <source>
        <dbReference type="ARBA" id="ARBA00022980"/>
    </source>
</evidence>
<keyword evidence="1 4" id="KW-0689">Ribosomal protein</keyword>
<dbReference type="GO" id="GO:0003735">
    <property type="term" value="F:structural constituent of ribosome"/>
    <property type="evidence" value="ECO:0007669"/>
    <property type="project" value="InterPro"/>
</dbReference>
<sequence length="88" mass="10008">MISKERIAEIVQQHGGSASNTGKPEVQIALLTEKINTLSSHFDMHKKDHHGRRGLIMMVSKRKNLLAYLAKTDIQRYRDVVAALNLRK</sequence>
<dbReference type="CDD" id="cd00353">
    <property type="entry name" value="Ribosomal_S15p_S13e"/>
    <property type="match status" value="1"/>
</dbReference>
<gene>
    <name evidence="4" type="primary">rpsO</name>
    <name evidence="7" type="ORF">BGO89_12905</name>
</gene>
<comment type="function">
    <text evidence="4">Forms an intersubunit bridge (bridge B4) with the 23S rRNA of the 50S subunit in the ribosome.</text>
</comment>
<name>A0A1M3KV33_9BACT</name>
<keyword evidence="4 6" id="KW-0699">rRNA-binding</keyword>
<dbReference type="AlphaFoldDB" id="A0A1M3KV33"/>
<dbReference type="STRING" id="1895771.BGO89_12905"/>
<protein>
    <recommendedName>
        <fullName evidence="4">Small ribosomal subunit protein uS15</fullName>
    </recommendedName>
</protein>
<dbReference type="Proteomes" id="UP000184233">
    <property type="component" value="Unassembled WGS sequence"/>
</dbReference>
<dbReference type="InterPro" id="IPR005290">
    <property type="entry name" value="Ribosomal_uS15_bac-type"/>
</dbReference>
<dbReference type="HAMAP" id="MF_01343_B">
    <property type="entry name" value="Ribosomal_uS15_B"/>
    <property type="match status" value="1"/>
</dbReference>